<dbReference type="Proteomes" id="UP000054166">
    <property type="component" value="Unassembled WGS sequence"/>
</dbReference>
<reference evidence="2" key="2">
    <citation type="submission" date="2015-01" db="EMBL/GenBank/DDBJ databases">
        <title>Evolutionary Origins and Diversification of the Mycorrhizal Mutualists.</title>
        <authorList>
            <consortium name="DOE Joint Genome Institute"/>
            <consortium name="Mycorrhizal Genomics Consortium"/>
            <person name="Kohler A."/>
            <person name="Kuo A."/>
            <person name="Nagy L.G."/>
            <person name="Floudas D."/>
            <person name="Copeland A."/>
            <person name="Barry K.W."/>
            <person name="Cichocki N."/>
            <person name="Veneault-Fourrey C."/>
            <person name="LaButti K."/>
            <person name="Lindquist E.A."/>
            <person name="Lipzen A."/>
            <person name="Lundell T."/>
            <person name="Morin E."/>
            <person name="Murat C."/>
            <person name="Riley R."/>
            <person name="Ohm R."/>
            <person name="Sun H."/>
            <person name="Tunlid A."/>
            <person name="Henrissat B."/>
            <person name="Grigoriev I.V."/>
            <person name="Hibbett D.S."/>
            <person name="Martin F."/>
        </authorList>
    </citation>
    <scope>NUCLEOTIDE SEQUENCE [LARGE SCALE GENOMIC DNA]</scope>
    <source>
        <strain evidence="2">F 1598</strain>
    </source>
</reference>
<organism evidence="1 2">
    <name type="scientific">Piloderma croceum (strain F 1598)</name>
    <dbReference type="NCBI Taxonomy" id="765440"/>
    <lineage>
        <taxon>Eukaryota</taxon>
        <taxon>Fungi</taxon>
        <taxon>Dikarya</taxon>
        <taxon>Basidiomycota</taxon>
        <taxon>Agaricomycotina</taxon>
        <taxon>Agaricomycetes</taxon>
        <taxon>Agaricomycetidae</taxon>
        <taxon>Atheliales</taxon>
        <taxon>Atheliaceae</taxon>
        <taxon>Piloderma</taxon>
    </lineage>
</organism>
<dbReference type="EMBL" id="KN833163">
    <property type="protein sequence ID" value="KIM72107.1"/>
    <property type="molecule type" value="Genomic_DNA"/>
</dbReference>
<dbReference type="InParanoid" id="A0A0C3B4B9"/>
<reference evidence="1 2" key="1">
    <citation type="submission" date="2014-04" db="EMBL/GenBank/DDBJ databases">
        <authorList>
            <consortium name="DOE Joint Genome Institute"/>
            <person name="Kuo A."/>
            <person name="Tarkka M."/>
            <person name="Buscot F."/>
            <person name="Kohler A."/>
            <person name="Nagy L.G."/>
            <person name="Floudas D."/>
            <person name="Copeland A."/>
            <person name="Barry K.W."/>
            <person name="Cichocki N."/>
            <person name="Veneault-Fourrey C."/>
            <person name="LaButti K."/>
            <person name="Lindquist E.A."/>
            <person name="Lipzen A."/>
            <person name="Lundell T."/>
            <person name="Morin E."/>
            <person name="Murat C."/>
            <person name="Sun H."/>
            <person name="Tunlid A."/>
            <person name="Henrissat B."/>
            <person name="Grigoriev I.V."/>
            <person name="Hibbett D.S."/>
            <person name="Martin F."/>
            <person name="Nordberg H.P."/>
            <person name="Cantor M.N."/>
            <person name="Hua S.X."/>
        </authorList>
    </citation>
    <scope>NUCLEOTIDE SEQUENCE [LARGE SCALE GENOMIC DNA]</scope>
    <source>
        <strain evidence="1 2">F 1598</strain>
    </source>
</reference>
<keyword evidence="2" id="KW-1185">Reference proteome</keyword>
<evidence type="ECO:0000313" key="2">
    <source>
        <dbReference type="Proteomes" id="UP000054166"/>
    </source>
</evidence>
<dbReference type="HOGENOM" id="CLU_1938953_0_0_1"/>
<accession>A0A0C3B4B9</accession>
<evidence type="ECO:0000313" key="1">
    <source>
        <dbReference type="EMBL" id="KIM72107.1"/>
    </source>
</evidence>
<dbReference type="AlphaFoldDB" id="A0A0C3B4B9"/>
<gene>
    <name evidence="1" type="ORF">PILCRDRAFT_746145</name>
</gene>
<name>A0A0C3B4B9_PILCF</name>
<protein>
    <submittedName>
        <fullName evidence="1">Uncharacterized protein</fullName>
    </submittedName>
</protein>
<sequence>MATPTLDKVAGSHALASNLDFNTALWISRHPHTKQYSAFKLSSANVPALTSMTSDLWRSIRQNYNAPTPRAALASSMWIISIQRRTLRRVRNWRKTRVFWQISRNFMRLGLSFELRTYTSLYDQIYRHWH</sequence>
<proteinExistence type="predicted"/>